<dbReference type="PANTHER" id="PTHR11786">
    <property type="entry name" value="N-HYDROXYARYLAMINE O-ACETYLTRANSFERASE"/>
    <property type="match status" value="1"/>
</dbReference>
<dbReference type="PRINTS" id="PR01543">
    <property type="entry name" value="ANATRNSFRASE"/>
</dbReference>
<dbReference type="OrthoDB" id="7181050at2"/>
<dbReference type="AlphaFoldDB" id="A0A072NRM8"/>
<accession>A0A072NRM8</accession>
<dbReference type="PANTHER" id="PTHR11786:SF0">
    <property type="entry name" value="ARYLAMINE N-ACETYLTRANSFERASE 4-RELATED"/>
    <property type="match status" value="1"/>
</dbReference>
<sequence>MPDINALFRKRIGLPEDEIVRFEILDKVLEKTAKSIPFENICIINKNTSDISKESLVNKILDRNEGGVCYELNPILYLFLQENGFDVSLVRGAVYDHSAQNWAPTGLTHVTILLNLNNQTFVLDTGFGGNLPLKPVPLNGRTVHSKNGGFRVEKRDSEYGNYVFEMKLKHKDSDWKLGYAFDTKSIIRNLPELNAIKQVISESEHSAFNKAPLMTKITDSGTVTLTGSSLTVWKDGEMKKEDIAETQYPDLAKKHFGLSVK</sequence>
<dbReference type="RefSeq" id="WP_035199088.1">
    <property type="nucleotide sequence ID" value="NZ_JJRY01000046.1"/>
</dbReference>
<evidence type="ECO:0000313" key="3">
    <source>
        <dbReference type="EMBL" id="KEF35865.1"/>
    </source>
</evidence>
<dbReference type="InterPro" id="IPR001447">
    <property type="entry name" value="Arylamine_N-AcTrfase"/>
</dbReference>
<comment type="caution">
    <text evidence="3">The sequence shown here is derived from an EMBL/GenBank/DDBJ whole genome shotgun (WGS) entry which is preliminary data.</text>
</comment>
<reference evidence="3 4" key="1">
    <citation type="submission" date="2014-04" db="EMBL/GenBank/DDBJ databases">
        <title>Draft genome sequence of Bacillus azotoformans MEV2011, a (co-) denitrifying strain unable to grow in the presence of oxygen.</title>
        <authorList>
            <person name="Nielsen M."/>
            <person name="Schreiber L."/>
            <person name="Finster K."/>
            <person name="Schramm A."/>
        </authorList>
    </citation>
    <scope>NUCLEOTIDE SEQUENCE [LARGE SCALE GENOMIC DNA]</scope>
    <source>
        <strain evidence="3 4">MEV2011</strain>
    </source>
</reference>
<evidence type="ECO:0000313" key="4">
    <source>
        <dbReference type="Proteomes" id="UP000027936"/>
    </source>
</evidence>
<dbReference type="Pfam" id="PF00797">
    <property type="entry name" value="Acetyltransf_2"/>
    <property type="match status" value="1"/>
</dbReference>
<keyword evidence="3" id="KW-0012">Acyltransferase</keyword>
<dbReference type="EMBL" id="JJRY01000046">
    <property type="protein sequence ID" value="KEF35865.1"/>
    <property type="molecule type" value="Genomic_DNA"/>
</dbReference>
<dbReference type="SUPFAM" id="SSF54001">
    <property type="entry name" value="Cysteine proteinases"/>
    <property type="match status" value="1"/>
</dbReference>
<dbReference type="Proteomes" id="UP000027936">
    <property type="component" value="Unassembled WGS sequence"/>
</dbReference>
<name>A0A072NRM8_SCHAZ</name>
<dbReference type="InterPro" id="IPR038765">
    <property type="entry name" value="Papain-like_cys_pep_sf"/>
</dbReference>
<comment type="similarity">
    <text evidence="1 2">Belongs to the arylamine N-acetyltransferase family.</text>
</comment>
<dbReference type="Gene3D" id="3.30.2140.20">
    <property type="match status" value="1"/>
</dbReference>
<dbReference type="InterPro" id="IPR053710">
    <property type="entry name" value="Arylamine_NAT_domain_sf"/>
</dbReference>
<evidence type="ECO:0000256" key="2">
    <source>
        <dbReference type="RuleBase" id="RU003452"/>
    </source>
</evidence>
<dbReference type="EC" id="2.3.1.118" evidence="3"/>
<organism evidence="3 4">
    <name type="scientific">Schinkia azotoformans MEV2011</name>
    <dbReference type="NCBI Taxonomy" id="1348973"/>
    <lineage>
        <taxon>Bacteria</taxon>
        <taxon>Bacillati</taxon>
        <taxon>Bacillota</taxon>
        <taxon>Bacilli</taxon>
        <taxon>Bacillales</taxon>
        <taxon>Bacillaceae</taxon>
        <taxon>Calidifontibacillus/Schinkia group</taxon>
        <taxon>Schinkia</taxon>
    </lineage>
</organism>
<dbReference type="GO" id="GO:0046990">
    <property type="term" value="F:N-hydroxyarylamine O-acetyltransferase activity"/>
    <property type="evidence" value="ECO:0007669"/>
    <property type="project" value="UniProtKB-EC"/>
</dbReference>
<gene>
    <name evidence="3" type="ORF">M670_04982</name>
</gene>
<dbReference type="PATRIC" id="fig|1348973.3.peg.4833"/>
<evidence type="ECO:0000256" key="1">
    <source>
        <dbReference type="ARBA" id="ARBA00006547"/>
    </source>
</evidence>
<protein>
    <submittedName>
        <fullName evidence="3">Arylamine N-acetyltransferase</fullName>
        <ecNumber evidence="3">2.3.1.118</ecNumber>
    </submittedName>
</protein>
<proteinExistence type="inferred from homology"/>
<keyword evidence="3" id="KW-0808">Transferase</keyword>